<dbReference type="RefSeq" id="WP_158242924.1">
    <property type="nucleotide sequence ID" value="NZ_CP140901.1"/>
</dbReference>
<dbReference type="Proteomes" id="UP000507954">
    <property type="component" value="Unassembled WGS sequence"/>
</dbReference>
<dbReference type="AlphaFoldDB" id="A0A508WRI7"/>
<protein>
    <submittedName>
        <fullName evidence="1">Uncharacterized protein</fullName>
    </submittedName>
</protein>
<sequence length="48" mass="4879">MEGSNLFVELDAAEQPWLTAEEADVAQVQIAVTAPGVVGTAPPANSAI</sequence>
<reference evidence="1" key="1">
    <citation type="submission" date="2019-06" db="EMBL/GenBank/DDBJ databases">
        <authorList>
            <person name="Le Quere A."/>
            <person name="Colella S."/>
        </authorList>
    </citation>
    <scope>NUCLEOTIDE SEQUENCE</scope>
    <source>
        <strain evidence="1">EmedicaeMD41</strain>
    </source>
</reference>
<organism evidence="1">
    <name type="scientific">Sinorhizobium medicae</name>
    <dbReference type="NCBI Taxonomy" id="110321"/>
    <lineage>
        <taxon>Bacteria</taxon>
        <taxon>Pseudomonadati</taxon>
        <taxon>Pseudomonadota</taxon>
        <taxon>Alphaproteobacteria</taxon>
        <taxon>Hyphomicrobiales</taxon>
        <taxon>Rhizobiaceae</taxon>
        <taxon>Sinorhizobium/Ensifer group</taxon>
        <taxon>Sinorhizobium</taxon>
    </lineage>
</organism>
<gene>
    <name evidence="1" type="ORF">EMEDMD4_1310094</name>
</gene>
<proteinExistence type="predicted"/>
<dbReference type="EMBL" id="CABFNB010000037">
    <property type="protein sequence ID" value="VTZ60100.1"/>
    <property type="molecule type" value="Genomic_DNA"/>
</dbReference>
<name>A0A508WRI7_9HYPH</name>
<evidence type="ECO:0000313" key="1">
    <source>
        <dbReference type="EMBL" id="VTZ60100.1"/>
    </source>
</evidence>
<accession>A0A508WRI7</accession>